<accession>A0A9P1IHB2</accession>
<dbReference type="InterPro" id="IPR011333">
    <property type="entry name" value="SKP1/BTB/POZ_sf"/>
</dbReference>
<dbReference type="InterPro" id="IPR000210">
    <property type="entry name" value="BTB/POZ_dom"/>
</dbReference>
<dbReference type="AlphaFoldDB" id="A0A9P1IHB2"/>
<dbReference type="SMART" id="SM00225">
    <property type="entry name" value="BTB"/>
    <property type="match status" value="1"/>
</dbReference>
<dbReference type="Pfam" id="PF00917">
    <property type="entry name" value="MATH"/>
    <property type="match status" value="1"/>
</dbReference>
<dbReference type="Pfam" id="PF00651">
    <property type="entry name" value="BTB"/>
    <property type="match status" value="1"/>
</dbReference>
<dbReference type="Gene3D" id="3.30.710.10">
    <property type="entry name" value="Potassium Channel Kv1.1, Chain A"/>
    <property type="match status" value="1"/>
</dbReference>
<dbReference type="Proteomes" id="UP001152747">
    <property type="component" value="Unassembled WGS sequence"/>
</dbReference>
<evidence type="ECO:0000313" key="3">
    <source>
        <dbReference type="EMBL" id="CAI5444538.1"/>
    </source>
</evidence>
<feature type="domain" description="MATH" evidence="2">
    <location>
        <begin position="8"/>
        <end position="133"/>
    </location>
</feature>
<feature type="domain" description="BTB" evidence="1">
    <location>
        <begin position="148"/>
        <end position="201"/>
    </location>
</feature>
<dbReference type="CDD" id="cd00121">
    <property type="entry name" value="MATH"/>
    <property type="match status" value="1"/>
</dbReference>
<dbReference type="EMBL" id="CANHGI010000003">
    <property type="protein sequence ID" value="CAI5444538.1"/>
    <property type="molecule type" value="Genomic_DNA"/>
</dbReference>
<evidence type="ECO:0000259" key="1">
    <source>
        <dbReference type="PROSITE" id="PS50097"/>
    </source>
</evidence>
<dbReference type="PROSITE" id="PS50097">
    <property type="entry name" value="BTB"/>
    <property type="match status" value="1"/>
</dbReference>
<dbReference type="CDD" id="cd18186">
    <property type="entry name" value="BTB_POZ_ZBTB_KLHL-like"/>
    <property type="match status" value="1"/>
</dbReference>
<dbReference type="Gene3D" id="2.60.210.10">
    <property type="entry name" value="Apoptosis, Tumor Necrosis Factor Receptor Associated Protein 2, Chain A"/>
    <property type="match status" value="1"/>
</dbReference>
<evidence type="ECO:0000313" key="4">
    <source>
        <dbReference type="Proteomes" id="UP001152747"/>
    </source>
</evidence>
<dbReference type="SUPFAM" id="SSF54695">
    <property type="entry name" value="POZ domain"/>
    <property type="match status" value="1"/>
</dbReference>
<dbReference type="InterPro" id="IPR002083">
    <property type="entry name" value="MATH/TRAF_dom"/>
</dbReference>
<proteinExistence type="predicted"/>
<keyword evidence="4" id="KW-1185">Reference proteome</keyword>
<evidence type="ECO:0008006" key="5">
    <source>
        <dbReference type="Google" id="ProtNLM"/>
    </source>
</evidence>
<dbReference type="PANTHER" id="PTHR47022:SF1">
    <property type="entry name" value="BTB AND MATH DOMAIN-CONTAINING PROTEIN 36-RELATED"/>
    <property type="match status" value="1"/>
</dbReference>
<comment type="caution">
    <text evidence="3">The sequence shown here is derived from an EMBL/GenBank/DDBJ whole genome shotgun (WGS) entry which is preliminary data.</text>
</comment>
<dbReference type="OrthoDB" id="6425912at2759"/>
<dbReference type="SMART" id="SM00061">
    <property type="entry name" value="MATH"/>
    <property type="match status" value="1"/>
</dbReference>
<dbReference type="InterPro" id="IPR008974">
    <property type="entry name" value="TRAF-like"/>
</dbReference>
<dbReference type="SUPFAM" id="SSF49599">
    <property type="entry name" value="TRAF domain-like"/>
    <property type="match status" value="1"/>
</dbReference>
<dbReference type="PROSITE" id="PS50144">
    <property type="entry name" value="MATH"/>
    <property type="match status" value="1"/>
</dbReference>
<organism evidence="3 4">
    <name type="scientific">Caenorhabditis angaria</name>
    <dbReference type="NCBI Taxonomy" id="860376"/>
    <lineage>
        <taxon>Eukaryota</taxon>
        <taxon>Metazoa</taxon>
        <taxon>Ecdysozoa</taxon>
        <taxon>Nematoda</taxon>
        <taxon>Chromadorea</taxon>
        <taxon>Rhabditida</taxon>
        <taxon>Rhabditina</taxon>
        <taxon>Rhabditomorpha</taxon>
        <taxon>Rhabditoidea</taxon>
        <taxon>Rhabditidae</taxon>
        <taxon>Peloderinae</taxon>
        <taxon>Caenorhabditis</taxon>
    </lineage>
</organism>
<dbReference type="PANTHER" id="PTHR47022">
    <property type="entry name" value="BTB AND MATH DOMAIN-CONTAINING PROTEIN 36-RELATED"/>
    <property type="match status" value="1"/>
</dbReference>
<gene>
    <name evidence="3" type="ORF">CAMP_LOCUS7175</name>
</gene>
<evidence type="ECO:0000259" key="2">
    <source>
        <dbReference type="PROSITE" id="PS50144"/>
    </source>
</evidence>
<sequence length="305" mass="36024">MIPFQSFGNSLKWRFDNMNSLKGNETRFSDVFSIGPTGWKIAAYNSAGYLSIYLHYDSQNEKDENWFCEVEATLKLLRRTDSWGEKRENLEKKDSYALDSSRKYQEYRLHTDFSRLYSDGYKEDDAIIIEIDLNFVYHDFSKKIEYFTDVIVNVEDKRFHLNKGVLCSKSKYFYDLFITQKSTETVITLDNIKSTDFCYILIPFNPNFSSIEENTYKNLLKIAKDFGVQLLYHSCEQYLMTKNTTSRRILKIKLADENGFDMLMRKIIESIGSAKDIKNLMSEPNFSLLTDNTKWRIMMRILDFV</sequence>
<name>A0A9P1IHB2_9PELO</name>
<protein>
    <recommendedName>
        <fullName evidence="5">BTB domain-containing protein</fullName>
    </recommendedName>
</protein>
<reference evidence="3" key="1">
    <citation type="submission" date="2022-11" db="EMBL/GenBank/DDBJ databases">
        <authorList>
            <person name="Kikuchi T."/>
        </authorList>
    </citation>
    <scope>NUCLEOTIDE SEQUENCE</scope>
    <source>
        <strain evidence="3">PS1010</strain>
    </source>
</reference>